<dbReference type="GO" id="GO:0031640">
    <property type="term" value="P:killing of cells of another organism"/>
    <property type="evidence" value="ECO:0007669"/>
    <property type="project" value="UniProtKB-KW"/>
</dbReference>
<dbReference type="AlphaFoldDB" id="A0AAW0PJ66"/>
<dbReference type="SMART" id="SM00263">
    <property type="entry name" value="LYZ1"/>
    <property type="match status" value="1"/>
</dbReference>
<evidence type="ECO:0000256" key="3">
    <source>
        <dbReference type="ARBA" id="ARBA00022638"/>
    </source>
</evidence>
<keyword evidence="8" id="KW-1185">Reference proteome</keyword>
<dbReference type="EMBL" id="JBBPFD010000004">
    <property type="protein sequence ID" value="KAK7929858.1"/>
    <property type="molecule type" value="Genomic_DNA"/>
</dbReference>
<keyword evidence="3" id="KW-0929">Antimicrobial</keyword>
<dbReference type="GO" id="GO:0003796">
    <property type="term" value="F:lysozyme activity"/>
    <property type="evidence" value="ECO:0007669"/>
    <property type="project" value="UniProtKB-EC"/>
</dbReference>
<sequence length="150" mass="16739">MKMQGLVLMVLLCAVAQGRVYTRCEWAQLLKDQKMDGFKGVSLADWVCLTQHESNYNTSAKNTNKNGSTDYGIFQINSKYWCDDGKPNATNACGIKCADLLDNNPLDDINCAKRIVQDPNGIAAWVAWKCRCKGKDLTKYSKGVDYGLEQ</sequence>
<dbReference type="InterPro" id="IPR000974">
    <property type="entry name" value="Glyco_hydro_22_lys"/>
</dbReference>
<dbReference type="EC" id="3.2.1.17" evidence="2"/>
<dbReference type="Proteomes" id="UP001460270">
    <property type="component" value="Unassembled WGS sequence"/>
</dbReference>
<evidence type="ECO:0000256" key="4">
    <source>
        <dbReference type="ARBA" id="ARBA00023157"/>
    </source>
</evidence>
<dbReference type="InterPro" id="IPR001916">
    <property type="entry name" value="Glyco_hydro_22"/>
</dbReference>
<dbReference type="PRINTS" id="PR00135">
    <property type="entry name" value="LYZLACT"/>
</dbReference>
<evidence type="ECO:0000256" key="1">
    <source>
        <dbReference type="ARBA" id="ARBA00010859"/>
    </source>
</evidence>
<dbReference type="PRINTS" id="PR00137">
    <property type="entry name" value="LYSOZYME"/>
</dbReference>
<dbReference type="PANTHER" id="PTHR11407">
    <property type="entry name" value="LYSOZYME C"/>
    <property type="match status" value="1"/>
</dbReference>
<dbReference type="Gene3D" id="1.10.530.10">
    <property type="match status" value="1"/>
</dbReference>
<proteinExistence type="inferred from homology"/>
<name>A0AAW0PJ66_9GOBI</name>
<comment type="similarity">
    <text evidence="1 5">Belongs to the glycosyl hydrolase 22 family.</text>
</comment>
<reference evidence="8" key="1">
    <citation type="submission" date="2024-04" db="EMBL/GenBank/DDBJ databases">
        <title>Salinicola lusitanus LLJ914,a marine bacterium isolated from the Okinawa Trough.</title>
        <authorList>
            <person name="Li J."/>
        </authorList>
    </citation>
    <scope>NUCLEOTIDE SEQUENCE [LARGE SCALE GENOMIC DNA]</scope>
</reference>
<dbReference type="CDD" id="cd16897">
    <property type="entry name" value="LYZ_C"/>
    <property type="match status" value="1"/>
</dbReference>
<keyword evidence="3" id="KW-0081">Bacteriolytic enzyme</keyword>
<evidence type="ECO:0000313" key="8">
    <source>
        <dbReference type="Proteomes" id="UP001460270"/>
    </source>
</evidence>
<dbReference type="SUPFAM" id="SSF53955">
    <property type="entry name" value="Lysozyme-like"/>
    <property type="match status" value="1"/>
</dbReference>
<evidence type="ECO:0000256" key="6">
    <source>
        <dbReference type="SAM" id="SignalP"/>
    </source>
</evidence>
<feature type="signal peptide" evidence="6">
    <location>
        <begin position="1"/>
        <end position="18"/>
    </location>
</feature>
<evidence type="ECO:0000256" key="5">
    <source>
        <dbReference type="RuleBase" id="RU004440"/>
    </source>
</evidence>
<comment type="caution">
    <text evidence="7">The sequence shown here is derived from an EMBL/GenBank/DDBJ whole genome shotgun (WGS) entry which is preliminary data.</text>
</comment>
<keyword evidence="4" id="KW-1015">Disulfide bond</keyword>
<accession>A0AAW0PJ66</accession>
<evidence type="ECO:0000256" key="2">
    <source>
        <dbReference type="ARBA" id="ARBA00012732"/>
    </source>
</evidence>
<dbReference type="Pfam" id="PF00062">
    <property type="entry name" value="Lys"/>
    <property type="match status" value="1"/>
</dbReference>
<dbReference type="GO" id="GO:0042742">
    <property type="term" value="P:defense response to bacterium"/>
    <property type="evidence" value="ECO:0007669"/>
    <property type="project" value="UniProtKB-KW"/>
</dbReference>
<dbReference type="PANTHER" id="PTHR11407:SF63">
    <property type="entry name" value="LYSOZYME C"/>
    <property type="match status" value="1"/>
</dbReference>
<dbReference type="InterPro" id="IPR023346">
    <property type="entry name" value="Lysozyme-like_dom_sf"/>
</dbReference>
<evidence type="ECO:0000313" key="7">
    <source>
        <dbReference type="EMBL" id="KAK7929858.1"/>
    </source>
</evidence>
<organism evidence="7 8">
    <name type="scientific">Mugilogobius chulae</name>
    <name type="common">yellowstripe goby</name>
    <dbReference type="NCBI Taxonomy" id="88201"/>
    <lineage>
        <taxon>Eukaryota</taxon>
        <taxon>Metazoa</taxon>
        <taxon>Chordata</taxon>
        <taxon>Craniata</taxon>
        <taxon>Vertebrata</taxon>
        <taxon>Euteleostomi</taxon>
        <taxon>Actinopterygii</taxon>
        <taxon>Neopterygii</taxon>
        <taxon>Teleostei</taxon>
        <taxon>Neoteleostei</taxon>
        <taxon>Acanthomorphata</taxon>
        <taxon>Gobiaria</taxon>
        <taxon>Gobiiformes</taxon>
        <taxon>Gobioidei</taxon>
        <taxon>Gobiidae</taxon>
        <taxon>Gobionellinae</taxon>
        <taxon>Mugilogobius</taxon>
    </lineage>
</organism>
<keyword evidence="6" id="KW-0732">Signal</keyword>
<feature type="chain" id="PRO_5043654066" description="lysozyme" evidence="6">
    <location>
        <begin position="19"/>
        <end position="150"/>
    </location>
</feature>
<dbReference type="PROSITE" id="PS51348">
    <property type="entry name" value="GLYCOSYL_HYDROL_F22_2"/>
    <property type="match status" value="1"/>
</dbReference>
<dbReference type="FunFam" id="1.10.530.10:FF:000001">
    <property type="entry name" value="Lysozyme C"/>
    <property type="match status" value="1"/>
</dbReference>
<gene>
    <name evidence="7" type="ORF">WMY93_006253</name>
</gene>
<protein>
    <recommendedName>
        <fullName evidence="2">lysozyme</fullName>
        <ecNumber evidence="2">3.2.1.17</ecNumber>
    </recommendedName>
</protein>